<reference evidence="1 2" key="1">
    <citation type="submission" date="2017-02" db="EMBL/GenBank/DDBJ databases">
        <authorList>
            <person name="Peterson S.W."/>
        </authorList>
    </citation>
    <scope>NUCLEOTIDE SEQUENCE [LARGE SCALE GENOMIC DNA]</scope>
    <source>
        <strain evidence="1 2">DSM 45154</strain>
    </source>
</reference>
<gene>
    <name evidence="1" type="ORF">SAMN02745673_05040</name>
</gene>
<keyword evidence="2" id="KW-1185">Reference proteome</keyword>
<dbReference type="EMBL" id="FUWS01000030">
    <property type="protein sequence ID" value="SKA40279.1"/>
    <property type="molecule type" value="Genomic_DNA"/>
</dbReference>
<proteinExistence type="predicted"/>
<evidence type="ECO:0000313" key="1">
    <source>
        <dbReference type="EMBL" id="SKA40279.1"/>
    </source>
</evidence>
<dbReference type="RefSeq" id="WP_078764245.1">
    <property type="nucleotide sequence ID" value="NZ_FUWS01000030.1"/>
</dbReference>
<organism evidence="1 2">
    <name type="scientific">Marinactinospora thermotolerans DSM 45154</name>
    <dbReference type="NCBI Taxonomy" id="1122192"/>
    <lineage>
        <taxon>Bacteria</taxon>
        <taxon>Bacillati</taxon>
        <taxon>Actinomycetota</taxon>
        <taxon>Actinomycetes</taxon>
        <taxon>Streptosporangiales</taxon>
        <taxon>Nocardiopsidaceae</taxon>
        <taxon>Marinactinospora</taxon>
    </lineage>
</organism>
<sequence>MRDLISRVITAIAVMLLALVHPRVTTEAVMAAVAGTGTTAGRYEEPAAPVVPPPRNAERVRPYFRAPHTAYAFGSPHWWEAHAASKRPQPFIHDGTPYRPYVTA</sequence>
<dbReference type="AlphaFoldDB" id="A0A1T4TJ81"/>
<evidence type="ECO:0000313" key="2">
    <source>
        <dbReference type="Proteomes" id="UP000190637"/>
    </source>
</evidence>
<dbReference type="Proteomes" id="UP000190637">
    <property type="component" value="Unassembled WGS sequence"/>
</dbReference>
<accession>A0A1T4TJ81</accession>
<protein>
    <submittedName>
        <fullName evidence="1">Uncharacterized protein</fullName>
    </submittedName>
</protein>
<name>A0A1T4TJ81_9ACTN</name>